<proteinExistence type="predicted"/>
<keyword evidence="3" id="KW-1185">Reference proteome</keyword>
<feature type="compositionally biased region" description="Basic residues" evidence="1">
    <location>
        <begin position="26"/>
        <end position="40"/>
    </location>
</feature>
<reference evidence="2 3" key="1">
    <citation type="submission" date="2020-03" db="EMBL/GenBank/DDBJ databases">
        <title>Whole genome shotgun sequence of Phytohabitans suffuscus NBRC 105367.</title>
        <authorList>
            <person name="Komaki H."/>
            <person name="Tamura T."/>
        </authorList>
    </citation>
    <scope>NUCLEOTIDE SEQUENCE [LARGE SCALE GENOMIC DNA]</scope>
    <source>
        <strain evidence="2 3">NBRC 105367</strain>
    </source>
</reference>
<feature type="region of interest" description="Disordered" evidence="1">
    <location>
        <begin position="1"/>
        <end position="40"/>
    </location>
</feature>
<dbReference type="AlphaFoldDB" id="A0A6F8Z132"/>
<evidence type="ECO:0000256" key="1">
    <source>
        <dbReference type="SAM" id="MobiDB-lite"/>
    </source>
</evidence>
<reference evidence="2 3" key="2">
    <citation type="submission" date="2020-03" db="EMBL/GenBank/DDBJ databases">
        <authorList>
            <person name="Ichikawa N."/>
            <person name="Kimura A."/>
            <person name="Kitahashi Y."/>
            <person name="Uohara A."/>
        </authorList>
    </citation>
    <scope>NUCLEOTIDE SEQUENCE [LARGE SCALE GENOMIC DNA]</scope>
    <source>
        <strain evidence="2 3">NBRC 105367</strain>
    </source>
</reference>
<gene>
    <name evidence="2" type="ORF">Psuf_093470</name>
</gene>
<organism evidence="2 3">
    <name type="scientific">Phytohabitans suffuscus</name>
    <dbReference type="NCBI Taxonomy" id="624315"/>
    <lineage>
        <taxon>Bacteria</taxon>
        <taxon>Bacillati</taxon>
        <taxon>Actinomycetota</taxon>
        <taxon>Actinomycetes</taxon>
        <taxon>Micromonosporales</taxon>
        <taxon>Micromonosporaceae</taxon>
    </lineage>
</organism>
<evidence type="ECO:0000313" key="2">
    <source>
        <dbReference type="EMBL" id="BCB92034.1"/>
    </source>
</evidence>
<sequence>MIERATQGEDDRAAVERVQVGDRQRHAAARTRARARRRGRVTGCRAMLSLLGTADQTSGAPATKVSRRAGRRNASTRVAGRPRTGPARDGDGQ</sequence>
<dbReference type="Proteomes" id="UP000503011">
    <property type="component" value="Chromosome"/>
</dbReference>
<feature type="region of interest" description="Disordered" evidence="1">
    <location>
        <begin position="52"/>
        <end position="93"/>
    </location>
</feature>
<dbReference type="EMBL" id="AP022871">
    <property type="protein sequence ID" value="BCB92034.1"/>
    <property type="molecule type" value="Genomic_DNA"/>
</dbReference>
<feature type="compositionally biased region" description="Basic and acidic residues" evidence="1">
    <location>
        <begin position="1"/>
        <end position="25"/>
    </location>
</feature>
<accession>A0A6F8Z132</accession>
<dbReference type="KEGG" id="psuu:Psuf_093470"/>
<protein>
    <submittedName>
        <fullName evidence="2">Uncharacterized protein</fullName>
    </submittedName>
</protein>
<name>A0A6F8Z132_9ACTN</name>
<evidence type="ECO:0000313" key="3">
    <source>
        <dbReference type="Proteomes" id="UP000503011"/>
    </source>
</evidence>